<comment type="caution">
    <text evidence="1">The sequence shown here is derived from an EMBL/GenBank/DDBJ whole genome shotgun (WGS) entry which is preliminary data.</text>
</comment>
<dbReference type="InterPro" id="IPR012347">
    <property type="entry name" value="Ferritin-like"/>
</dbReference>
<evidence type="ECO:0000313" key="1">
    <source>
        <dbReference type="EMBL" id="GHC25909.1"/>
    </source>
</evidence>
<dbReference type="InterPro" id="IPR047114">
    <property type="entry name" value="YciF"/>
</dbReference>
<protein>
    <recommendedName>
        <fullName evidence="3">Ferritin-like domain-containing protein</fullName>
    </recommendedName>
</protein>
<evidence type="ECO:0008006" key="3">
    <source>
        <dbReference type="Google" id="ProtNLM"/>
    </source>
</evidence>
<gene>
    <name evidence="1" type="ORF">GCM10010082_18680</name>
</gene>
<reference evidence="2" key="1">
    <citation type="journal article" date="2019" name="Int. J. Syst. Evol. Microbiol.">
        <title>The Global Catalogue of Microorganisms (GCM) 10K type strain sequencing project: providing services to taxonomists for standard genome sequencing and annotation.</title>
        <authorList>
            <consortium name="The Broad Institute Genomics Platform"/>
            <consortium name="The Broad Institute Genome Sequencing Center for Infectious Disease"/>
            <person name="Wu L."/>
            <person name="Ma J."/>
        </authorList>
    </citation>
    <scope>NUCLEOTIDE SEQUENCE [LARGE SCALE GENOMIC DNA]</scope>
    <source>
        <strain evidence="2">KCTC 42082</strain>
    </source>
</reference>
<dbReference type="PANTHER" id="PTHR30565">
    <property type="entry name" value="PROTEIN YCIF"/>
    <property type="match status" value="1"/>
</dbReference>
<dbReference type="Proteomes" id="UP000604243">
    <property type="component" value="Unassembled WGS sequence"/>
</dbReference>
<dbReference type="Pfam" id="PF05974">
    <property type="entry name" value="DUF892"/>
    <property type="match status" value="1"/>
</dbReference>
<dbReference type="SUPFAM" id="SSF47240">
    <property type="entry name" value="Ferritin-like"/>
    <property type="match status" value="1"/>
</dbReference>
<dbReference type="Gene3D" id="1.20.1260.10">
    <property type="match status" value="1"/>
</dbReference>
<dbReference type="EMBL" id="BMZM01000002">
    <property type="protein sequence ID" value="GHC25909.1"/>
    <property type="molecule type" value="Genomic_DNA"/>
</dbReference>
<dbReference type="PANTHER" id="PTHR30565:SF9">
    <property type="entry name" value="PROTEIN YCIF"/>
    <property type="match status" value="1"/>
</dbReference>
<dbReference type="CDD" id="cd07909">
    <property type="entry name" value="YciF"/>
    <property type="match status" value="1"/>
</dbReference>
<sequence>MQIKNAEQLFIRLLSEVNNAERQITKALPKLAKATDNQQLSEAFQTHLEETRGQVERLEQVVDSVESLRLKRIKCYPMESLIEESQDLIDNIERGPLLDAALIGAVQKVEHFEIAAYGTLCALAGQLGYTDAKNLLAETLKEEESTDEKLSTLAKNDVNQKAG</sequence>
<dbReference type="InterPro" id="IPR009078">
    <property type="entry name" value="Ferritin-like_SF"/>
</dbReference>
<dbReference type="RefSeq" id="WP_189517386.1">
    <property type="nucleotide sequence ID" value="NZ_BMZM01000002.1"/>
</dbReference>
<accession>A0ABQ3FIM9</accession>
<proteinExistence type="predicted"/>
<keyword evidence="2" id="KW-1185">Reference proteome</keyword>
<name>A0ABQ3FIM9_9GAMM</name>
<organism evidence="1 2">
    <name type="scientific">Kushneria pakistanensis</name>
    <dbReference type="NCBI Taxonomy" id="1508770"/>
    <lineage>
        <taxon>Bacteria</taxon>
        <taxon>Pseudomonadati</taxon>
        <taxon>Pseudomonadota</taxon>
        <taxon>Gammaproteobacteria</taxon>
        <taxon>Oceanospirillales</taxon>
        <taxon>Halomonadaceae</taxon>
        <taxon>Kushneria</taxon>
    </lineage>
</organism>
<dbReference type="InterPro" id="IPR010287">
    <property type="entry name" value="DUF892_YciF-like"/>
</dbReference>
<evidence type="ECO:0000313" key="2">
    <source>
        <dbReference type="Proteomes" id="UP000604243"/>
    </source>
</evidence>